<keyword evidence="4 6" id="KW-0067">ATP-binding</keyword>
<sequence length="256" mass="28716">MTAVVCEGVRKEFREGSLLKRKRPRICAISGVTFQVKKGEIFGIIGPNGSGKSTLIRILATLLIPDQGRVEVFGIDVVRKPLQVRRMINRVSVDAAFFKGLSPWENLRYAARLYGLNPKEAKERSLEILKRLGFPEARFYDPIEDLSRGQQQKIAITRALLTKPVLLLLDEPTTGLDPKSKLELQGFIKTIRSEHDVTIIITSHDMSEVEMVCDRVAIIDQGRILALGSPRELIANYGMGNLEEVFLHLAGKEFYA</sequence>
<evidence type="ECO:0000259" key="5">
    <source>
        <dbReference type="PROSITE" id="PS50893"/>
    </source>
</evidence>
<dbReference type="InterPro" id="IPR027417">
    <property type="entry name" value="P-loop_NTPase"/>
</dbReference>
<dbReference type="Proteomes" id="UP000268469">
    <property type="component" value="Unassembled WGS sequence"/>
</dbReference>
<evidence type="ECO:0000256" key="3">
    <source>
        <dbReference type="ARBA" id="ARBA00022741"/>
    </source>
</evidence>
<name>A0A660SF89_UNCW3</name>
<dbReference type="GO" id="GO:0016887">
    <property type="term" value="F:ATP hydrolysis activity"/>
    <property type="evidence" value="ECO:0007669"/>
    <property type="project" value="InterPro"/>
</dbReference>
<proteinExistence type="inferred from homology"/>
<protein>
    <submittedName>
        <fullName evidence="6">ABC transporter ATP-binding protein</fullName>
    </submittedName>
</protein>
<dbReference type="InterPro" id="IPR003593">
    <property type="entry name" value="AAA+_ATPase"/>
</dbReference>
<evidence type="ECO:0000256" key="2">
    <source>
        <dbReference type="ARBA" id="ARBA00022448"/>
    </source>
</evidence>
<dbReference type="GO" id="GO:0005524">
    <property type="term" value="F:ATP binding"/>
    <property type="evidence" value="ECO:0007669"/>
    <property type="project" value="UniProtKB-KW"/>
</dbReference>
<dbReference type="PROSITE" id="PS50893">
    <property type="entry name" value="ABC_TRANSPORTER_2"/>
    <property type="match status" value="1"/>
</dbReference>
<dbReference type="PANTHER" id="PTHR42711:SF5">
    <property type="entry name" value="ABC TRANSPORTER ATP-BINDING PROTEIN NATA"/>
    <property type="match status" value="1"/>
</dbReference>
<dbReference type="PANTHER" id="PTHR42711">
    <property type="entry name" value="ABC TRANSPORTER ATP-BINDING PROTEIN"/>
    <property type="match status" value="1"/>
</dbReference>
<accession>A0A660SF89</accession>
<keyword evidence="3" id="KW-0547">Nucleotide-binding</keyword>
<evidence type="ECO:0000313" key="7">
    <source>
        <dbReference type="Proteomes" id="UP000268469"/>
    </source>
</evidence>
<evidence type="ECO:0000256" key="1">
    <source>
        <dbReference type="ARBA" id="ARBA00005417"/>
    </source>
</evidence>
<comment type="similarity">
    <text evidence="1">Belongs to the ABC transporter superfamily.</text>
</comment>
<reference evidence="6 7" key="1">
    <citation type="submission" date="2018-06" db="EMBL/GenBank/DDBJ databases">
        <title>Extensive metabolic versatility and redundancy in microbially diverse, dynamic hydrothermal sediments.</title>
        <authorList>
            <person name="Dombrowski N."/>
            <person name="Teske A."/>
            <person name="Baker B.J."/>
        </authorList>
    </citation>
    <scope>NUCLEOTIDE SEQUENCE [LARGE SCALE GENOMIC DNA]</scope>
    <source>
        <strain evidence="6">B36_G15</strain>
    </source>
</reference>
<evidence type="ECO:0000256" key="4">
    <source>
        <dbReference type="ARBA" id="ARBA00022840"/>
    </source>
</evidence>
<dbReference type="AlphaFoldDB" id="A0A660SF89"/>
<dbReference type="SUPFAM" id="SSF52540">
    <property type="entry name" value="P-loop containing nucleoside triphosphate hydrolases"/>
    <property type="match status" value="1"/>
</dbReference>
<dbReference type="EMBL" id="QNBE01000093">
    <property type="protein sequence ID" value="RKX69303.1"/>
    <property type="molecule type" value="Genomic_DNA"/>
</dbReference>
<comment type="caution">
    <text evidence="6">The sequence shown here is derived from an EMBL/GenBank/DDBJ whole genome shotgun (WGS) entry which is preliminary data.</text>
</comment>
<dbReference type="InterPro" id="IPR050763">
    <property type="entry name" value="ABC_transporter_ATP-binding"/>
</dbReference>
<dbReference type="SMART" id="SM00382">
    <property type="entry name" value="AAA"/>
    <property type="match status" value="1"/>
</dbReference>
<evidence type="ECO:0000313" key="6">
    <source>
        <dbReference type="EMBL" id="RKX69303.1"/>
    </source>
</evidence>
<dbReference type="InterPro" id="IPR003439">
    <property type="entry name" value="ABC_transporter-like_ATP-bd"/>
</dbReference>
<feature type="domain" description="ABC transporter" evidence="5">
    <location>
        <begin position="13"/>
        <end position="246"/>
    </location>
</feature>
<dbReference type="Pfam" id="PF00005">
    <property type="entry name" value="ABC_tran"/>
    <property type="match status" value="1"/>
</dbReference>
<gene>
    <name evidence="6" type="ORF">DRP53_08640</name>
</gene>
<keyword evidence="2" id="KW-0813">Transport</keyword>
<dbReference type="Gene3D" id="3.40.50.300">
    <property type="entry name" value="P-loop containing nucleotide triphosphate hydrolases"/>
    <property type="match status" value="1"/>
</dbReference>
<organism evidence="6 7">
    <name type="scientific">candidate division WOR-3 bacterium</name>
    <dbReference type="NCBI Taxonomy" id="2052148"/>
    <lineage>
        <taxon>Bacteria</taxon>
        <taxon>Bacteria division WOR-3</taxon>
    </lineage>
</organism>